<dbReference type="AlphaFoldDB" id="A0AA38FFB5"/>
<name>A0AA38FFB5_TAXCH</name>
<evidence type="ECO:0000313" key="2">
    <source>
        <dbReference type="EMBL" id="KAH9299862.1"/>
    </source>
</evidence>
<proteinExistence type="predicted"/>
<feature type="region of interest" description="Disordered" evidence="1">
    <location>
        <begin position="71"/>
        <end position="168"/>
    </location>
</feature>
<reference evidence="2 3" key="1">
    <citation type="journal article" date="2021" name="Nat. Plants">
        <title>The Taxus genome provides insights into paclitaxel biosynthesis.</title>
        <authorList>
            <person name="Xiong X."/>
            <person name="Gou J."/>
            <person name="Liao Q."/>
            <person name="Li Y."/>
            <person name="Zhou Q."/>
            <person name="Bi G."/>
            <person name="Li C."/>
            <person name="Du R."/>
            <person name="Wang X."/>
            <person name="Sun T."/>
            <person name="Guo L."/>
            <person name="Liang H."/>
            <person name="Lu P."/>
            <person name="Wu Y."/>
            <person name="Zhang Z."/>
            <person name="Ro D.K."/>
            <person name="Shang Y."/>
            <person name="Huang S."/>
            <person name="Yan J."/>
        </authorList>
    </citation>
    <scope>NUCLEOTIDE SEQUENCE [LARGE SCALE GENOMIC DNA]</scope>
    <source>
        <strain evidence="2">Ta-2019</strain>
    </source>
</reference>
<dbReference type="EMBL" id="JAHRHJ020000010">
    <property type="protein sequence ID" value="KAH9299862.1"/>
    <property type="molecule type" value="Genomic_DNA"/>
</dbReference>
<dbReference type="Proteomes" id="UP000824469">
    <property type="component" value="Unassembled WGS sequence"/>
</dbReference>
<feature type="compositionally biased region" description="Polar residues" evidence="1">
    <location>
        <begin position="141"/>
        <end position="152"/>
    </location>
</feature>
<evidence type="ECO:0000313" key="3">
    <source>
        <dbReference type="Proteomes" id="UP000824469"/>
    </source>
</evidence>
<protein>
    <submittedName>
        <fullName evidence="2">Uncharacterized protein</fullName>
    </submittedName>
</protein>
<feature type="compositionally biased region" description="Basic residues" evidence="1">
    <location>
        <begin position="84"/>
        <end position="93"/>
    </location>
</feature>
<organism evidence="2 3">
    <name type="scientific">Taxus chinensis</name>
    <name type="common">Chinese yew</name>
    <name type="synonym">Taxus wallichiana var. chinensis</name>
    <dbReference type="NCBI Taxonomy" id="29808"/>
    <lineage>
        <taxon>Eukaryota</taxon>
        <taxon>Viridiplantae</taxon>
        <taxon>Streptophyta</taxon>
        <taxon>Embryophyta</taxon>
        <taxon>Tracheophyta</taxon>
        <taxon>Spermatophyta</taxon>
        <taxon>Pinopsida</taxon>
        <taxon>Pinidae</taxon>
        <taxon>Conifers II</taxon>
        <taxon>Cupressales</taxon>
        <taxon>Taxaceae</taxon>
        <taxon>Taxus</taxon>
    </lineage>
</organism>
<sequence length="168" mass="19102">MKAGCALWRMKTTCSMERRRAKGFKEARDLNLQHVKGARFEGAGLETVAGWQGAPLARVLSMLHSGPSYFQNNSLPADLERGRERRRKRRKRDGKAQGERLKHISFKHRPADQTQTKTHQQNTDQNMKACNEKEDEPLTLNICQNLKSGSTGRDNDRAELTSPEQSRA</sequence>
<comment type="caution">
    <text evidence="2">The sequence shown here is derived from an EMBL/GenBank/DDBJ whole genome shotgun (WGS) entry which is preliminary data.</text>
</comment>
<accession>A0AA38FFB5</accession>
<gene>
    <name evidence="2" type="ORF">KI387_044085</name>
</gene>
<feature type="compositionally biased region" description="Polar residues" evidence="1">
    <location>
        <begin position="112"/>
        <end position="128"/>
    </location>
</feature>
<evidence type="ECO:0000256" key="1">
    <source>
        <dbReference type="SAM" id="MobiDB-lite"/>
    </source>
</evidence>
<keyword evidence="3" id="KW-1185">Reference proteome</keyword>